<keyword evidence="1" id="KW-0547">Nucleotide-binding</keyword>
<dbReference type="EMBL" id="SAUY01000021">
    <property type="protein sequence ID" value="RWR29250.1"/>
    <property type="molecule type" value="Genomic_DNA"/>
</dbReference>
<dbReference type="SUPFAM" id="SSF52540">
    <property type="entry name" value="P-loop containing nucleoside triphosphate hydrolases"/>
    <property type="match status" value="1"/>
</dbReference>
<evidence type="ECO:0000256" key="2">
    <source>
        <dbReference type="ARBA" id="ARBA00022840"/>
    </source>
</evidence>
<evidence type="ECO:0000256" key="4">
    <source>
        <dbReference type="ARBA" id="ARBA00023015"/>
    </source>
</evidence>
<accession>A0A443K925</accession>
<protein>
    <submittedName>
        <fullName evidence="7">Sigma-54-dependent Fis family transcriptional regulator</fullName>
    </submittedName>
</protein>
<dbReference type="InterPro" id="IPR027417">
    <property type="entry name" value="P-loop_NTPase"/>
</dbReference>
<dbReference type="CDD" id="cd00009">
    <property type="entry name" value="AAA"/>
    <property type="match status" value="1"/>
</dbReference>
<evidence type="ECO:0000256" key="3">
    <source>
        <dbReference type="ARBA" id="ARBA00023012"/>
    </source>
</evidence>
<dbReference type="GO" id="GO:0000160">
    <property type="term" value="P:phosphorelay signal transduction system"/>
    <property type="evidence" value="ECO:0007669"/>
    <property type="project" value="UniProtKB-KW"/>
</dbReference>
<evidence type="ECO:0000256" key="1">
    <source>
        <dbReference type="ARBA" id="ARBA00022741"/>
    </source>
</evidence>
<dbReference type="InterPro" id="IPR002078">
    <property type="entry name" value="Sigma_54_int"/>
</dbReference>
<dbReference type="Gene3D" id="3.40.50.300">
    <property type="entry name" value="P-loop containing nucleotide triphosphate hydrolases"/>
    <property type="match status" value="1"/>
</dbReference>
<evidence type="ECO:0000313" key="7">
    <source>
        <dbReference type="EMBL" id="RWR29250.1"/>
    </source>
</evidence>
<dbReference type="Gene3D" id="1.10.8.60">
    <property type="match status" value="1"/>
</dbReference>
<dbReference type="Pfam" id="PF00158">
    <property type="entry name" value="Sigma54_activat"/>
    <property type="match status" value="1"/>
</dbReference>
<organism evidence="7 8">
    <name type="scientific">Paenirhodobacter populi</name>
    <dbReference type="NCBI Taxonomy" id="2306993"/>
    <lineage>
        <taxon>Bacteria</taxon>
        <taxon>Pseudomonadati</taxon>
        <taxon>Pseudomonadota</taxon>
        <taxon>Alphaproteobacteria</taxon>
        <taxon>Rhodobacterales</taxon>
        <taxon>Rhodobacter group</taxon>
        <taxon>Paenirhodobacter</taxon>
    </lineage>
</organism>
<name>A0A443K925_9RHOB</name>
<evidence type="ECO:0000256" key="5">
    <source>
        <dbReference type="ARBA" id="ARBA00023163"/>
    </source>
</evidence>
<dbReference type="AlphaFoldDB" id="A0A443K925"/>
<dbReference type="SUPFAM" id="SSF46689">
    <property type="entry name" value="Homeodomain-like"/>
    <property type="match status" value="1"/>
</dbReference>
<dbReference type="InterPro" id="IPR002197">
    <property type="entry name" value="HTH_Fis"/>
</dbReference>
<dbReference type="Pfam" id="PF02954">
    <property type="entry name" value="HTH_8"/>
    <property type="match status" value="1"/>
</dbReference>
<dbReference type="PROSITE" id="PS00688">
    <property type="entry name" value="SIGMA54_INTERACT_3"/>
    <property type="match status" value="1"/>
</dbReference>
<keyword evidence="2" id="KW-0067">ATP-binding</keyword>
<dbReference type="PROSITE" id="PS50045">
    <property type="entry name" value="SIGMA54_INTERACT_4"/>
    <property type="match status" value="1"/>
</dbReference>
<dbReference type="Pfam" id="PF25601">
    <property type="entry name" value="AAA_lid_14"/>
    <property type="match status" value="1"/>
</dbReference>
<dbReference type="InterPro" id="IPR058031">
    <property type="entry name" value="AAA_lid_NorR"/>
</dbReference>
<feature type="domain" description="Sigma-54 factor interaction" evidence="6">
    <location>
        <begin position="319"/>
        <end position="530"/>
    </location>
</feature>
<dbReference type="Proteomes" id="UP000284451">
    <property type="component" value="Unassembled WGS sequence"/>
</dbReference>
<keyword evidence="5" id="KW-0804">Transcription</keyword>
<dbReference type="InterPro" id="IPR029016">
    <property type="entry name" value="GAF-like_dom_sf"/>
</dbReference>
<keyword evidence="4" id="KW-0805">Transcription regulation</keyword>
<evidence type="ECO:0000259" key="6">
    <source>
        <dbReference type="PROSITE" id="PS50045"/>
    </source>
</evidence>
<evidence type="ECO:0000313" key="8">
    <source>
        <dbReference type="Proteomes" id="UP000284451"/>
    </source>
</evidence>
<dbReference type="PANTHER" id="PTHR32071">
    <property type="entry name" value="TRANSCRIPTIONAL REGULATORY PROTEIN"/>
    <property type="match status" value="1"/>
</dbReference>
<dbReference type="SMART" id="SM00382">
    <property type="entry name" value="AAA"/>
    <property type="match status" value="1"/>
</dbReference>
<proteinExistence type="predicted"/>
<dbReference type="InterPro" id="IPR025944">
    <property type="entry name" value="Sigma_54_int_dom_CS"/>
</dbReference>
<keyword evidence="3" id="KW-0902">Two-component regulatory system</keyword>
<dbReference type="GO" id="GO:0006355">
    <property type="term" value="P:regulation of DNA-templated transcription"/>
    <property type="evidence" value="ECO:0007669"/>
    <property type="project" value="InterPro"/>
</dbReference>
<reference evidence="7 8" key="1">
    <citation type="submission" date="2019-01" db="EMBL/GenBank/DDBJ databases">
        <title>Sinorhodobacter populi sp. nov. isolated from the symptomatic bark tissue of Populus euramericana canker.</title>
        <authorList>
            <person name="Xu G."/>
        </authorList>
    </citation>
    <scope>NUCLEOTIDE SEQUENCE [LARGE SCALE GENOMIC DNA]</scope>
    <source>
        <strain evidence="7 8">07D10-4-3</strain>
    </source>
</reference>
<dbReference type="GO" id="GO:0043565">
    <property type="term" value="F:sequence-specific DNA binding"/>
    <property type="evidence" value="ECO:0007669"/>
    <property type="project" value="InterPro"/>
</dbReference>
<dbReference type="InterPro" id="IPR009057">
    <property type="entry name" value="Homeodomain-like_sf"/>
</dbReference>
<sequence>MMAESIQKEDWERFRALGSVPPSIREVVLRSWVRSRDKGDLITRERAPSVAWAELAALRSRNGRLRSAAQGAIGSAGYMLSDTGMMVLLCDRDGVVLDASGDARVLSRGEENHLQPGGCWDEGVIGTNAIGTALQLAKPVTITGIEHFCEAIQRWSCAAAPIRDPFSGQLLGAVDLSGPSGQDFGQMGAFSVALALQIEEAIRNAGLRDQARLVEELLKKRPTTTGDEMLIIDREGRAVWASPGFERLAGPRNGLVRDLGPELIGNAPAMAERMRLTIPDADVDLLNSGEGTLGIIVTLHQPGRRRPRNGEAAIRLADIARIDEEMAGICQQAQRITESGVPLLIKGPVGSGKETLARALHAAGPQAGLPFEIVDCSLLDPDTMRRNPGHAAGFQHLAETGGVLCLDEPAETPRAAQPLLAQAVAHLLREAVAPVQVLSLSSVSLSERMARGDLRSDLHFRLAGAILRLPALAERQRHMAALVRHFADLAVRAQRVMPIRFTPAAMMRLQAHGWPGNLRELRNLVDSLSATSLSRLIDVADLPPQIASPQPHAREDTLRDRERADILDAVAETGGNMAEAARRLGISRSTLYLKLDQYGVPRRRR</sequence>
<gene>
    <name evidence="7" type="ORF">D2T29_15335</name>
</gene>
<comment type="caution">
    <text evidence="7">The sequence shown here is derived from an EMBL/GenBank/DDBJ whole genome shotgun (WGS) entry which is preliminary data.</text>
</comment>
<dbReference type="Gene3D" id="1.10.10.60">
    <property type="entry name" value="Homeodomain-like"/>
    <property type="match status" value="1"/>
</dbReference>
<dbReference type="InterPro" id="IPR003593">
    <property type="entry name" value="AAA+_ATPase"/>
</dbReference>
<dbReference type="PRINTS" id="PR01590">
    <property type="entry name" value="HTHFIS"/>
</dbReference>
<dbReference type="GO" id="GO:0005524">
    <property type="term" value="F:ATP binding"/>
    <property type="evidence" value="ECO:0007669"/>
    <property type="project" value="UniProtKB-KW"/>
</dbReference>
<dbReference type="Gene3D" id="3.30.450.40">
    <property type="match status" value="1"/>
</dbReference>
<reference evidence="7 8" key="2">
    <citation type="submission" date="2019-01" db="EMBL/GenBank/DDBJ databases">
        <authorList>
            <person name="Li Y."/>
        </authorList>
    </citation>
    <scope>NUCLEOTIDE SEQUENCE [LARGE SCALE GENOMIC DNA]</scope>
    <source>
        <strain evidence="7 8">07D10-4-3</strain>
    </source>
</reference>
<dbReference type="PANTHER" id="PTHR32071:SF77">
    <property type="entry name" value="TRANSCRIPTIONAL REGULATORY PROTEIN"/>
    <property type="match status" value="1"/>
</dbReference>